<dbReference type="InterPro" id="IPR004843">
    <property type="entry name" value="Calcineurin-like_PHP"/>
</dbReference>
<dbReference type="PANTHER" id="PTHR30337:SF0">
    <property type="entry name" value="NUCLEASE SBCCD SUBUNIT D"/>
    <property type="match status" value="1"/>
</dbReference>
<evidence type="ECO:0000313" key="3">
    <source>
        <dbReference type="EMBL" id="EEG94672.1"/>
    </source>
</evidence>
<keyword evidence="1" id="KW-0378">Hydrolase</keyword>
<comment type="caution">
    <text evidence="3">The sequence shown here is derived from an EMBL/GenBank/DDBJ whole genome shotgun (WGS) entry which is preliminary data.</text>
</comment>
<sequence length="154" mass="17298">MAFSVIGNVSLEQKERNMKFFHLSDLHIGKQLHHYNMIAEQRDILGKIVALAEREKPDAVLIAGDVYDTPVPSAEAVSVFDEFLTALNDLEPEVTVCIIAGNHDSAKRIDFASDILAKHRVMIAGMPPLTREETIRKVSFLMHTARYAFTCFLL</sequence>
<dbReference type="eggNOG" id="COG0420">
    <property type="taxonomic scope" value="Bacteria"/>
</dbReference>
<dbReference type="GO" id="GO:0006260">
    <property type="term" value="P:DNA replication"/>
    <property type="evidence" value="ECO:0007669"/>
    <property type="project" value="UniProtKB-KW"/>
</dbReference>
<evidence type="ECO:0000313" key="4">
    <source>
        <dbReference type="Proteomes" id="UP000003561"/>
    </source>
</evidence>
<evidence type="ECO:0000259" key="2">
    <source>
        <dbReference type="Pfam" id="PF00149"/>
    </source>
</evidence>
<comment type="similarity">
    <text evidence="1">Belongs to the SbcD family.</text>
</comment>
<keyword evidence="1" id="KW-0540">Nuclease</keyword>
<dbReference type="GO" id="GO:0004519">
    <property type="term" value="F:endonuclease activity"/>
    <property type="evidence" value="ECO:0007669"/>
    <property type="project" value="UniProtKB-KW"/>
</dbReference>
<name>C0FS04_9FIRM</name>
<accession>C0FS04</accession>
<dbReference type="AlphaFoldDB" id="C0FS04"/>
<dbReference type="Pfam" id="PF00149">
    <property type="entry name" value="Metallophos"/>
    <property type="match status" value="1"/>
</dbReference>
<dbReference type="Proteomes" id="UP000003561">
    <property type="component" value="Unassembled WGS sequence"/>
</dbReference>
<dbReference type="InterPro" id="IPR050535">
    <property type="entry name" value="DNA_Repair-Maintenance_Comp"/>
</dbReference>
<keyword evidence="1" id="KW-0235">DNA replication</keyword>
<evidence type="ECO:0000256" key="1">
    <source>
        <dbReference type="RuleBase" id="RU363069"/>
    </source>
</evidence>
<keyword evidence="1" id="KW-0233">DNA recombination</keyword>
<dbReference type="Gene3D" id="3.60.21.10">
    <property type="match status" value="1"/>
</dbReference>
<dbReference type="InterPro" id="IPR029052">
    <property type="entry name" value="Metallo-depent_PP-like"/>
</dbReference>
<keyword evidence="1" id="KW-0255">Endonuclease</keyword>
<reference evidence="3 4" key="1">
    <citation type="submission" date="2009-02" db="EMBL/GenBank/DDBJ databases">
        <authorList>
            <person name="Fulton L."/>
            <person name="Clifton S."/>
            <person name="Fulton B."/>
            <person name="Xu J."/>
            <person name="Minx P."/>
            <person name="Pepin K.H."/>
            <person name="Johnson M."/>
            <person name="Bhonagiri V."/>
            <person name="Nash W.E."/>
            <person name="Mardis E.R."/>
            <person name="Wilson R.K."/>
        </authorList>
    </citation>
    <scope>NUCLEOTIDE SEQUENCE [LARGE SCALE GENOMIC DNA]</scope>
    <source>
        <strain evidence="3 4">DSM 16841</strain>
    </source>
</reference>
<organism evidence="3 4">
    <name type="scientific">Roseburia inulinivorans DSM 16841</name>
    <dbReference type="NCBI Taxonomy" id="622312"/>
    <lineage>
        <taxon>Bacteria</taxon>
        <taxon>Bacillati</taxon>
        <taxon>Bacillota</taxon>
        <taxon>Clostridia</taxon>
        <taxon>Lachnospirales</taxon>
        <taxon>Lachnospiraceae</taxon>
        <taxon>Roseburia</taxon>
    </lineage>
</organism>
<dbReference type="GO" id="GO:0006310">
    <property type="term" value="P:DNA recombination"/>
    <property type="evidence" value="ECO:0007669"/>
    <property type="project" value="UniProtKB-KW"/>
</dbReference>
<dbReference type="GO" id="GO:0008408">
    <property type="term" value="F:3'-5' exonuclease activity"/>
    <property type="evidence" value="ECO:0007669"/>
    <property type="project" value="InterPro"/>
</dbReference>
<comment type="function">
    <text evidence="1">SbcCD cleaves DNA hairpin structures. These structures can inhibit DNA replication and are intermediates in certain DNA recombination reactions. The complex acts as a 3'-&gt;5' double strand exonuclease that can open hairpins. It also has a 5' single-strand endonuclease activity.</text>
</comment>
<dbReference type="PANTHER" id="PTHR30337">
    <property type="entry name" value="COMPONENT OF ATP-DEPENDENT DSDNA EXONUCLEASE"/>
    <property type="match status" value="1"/>
</dbReference>
<feature type="domain" description="Calcineurin-like phosphoesterase" evidence="2">
    <location>
        <begin position="18"/>
        <end position="109"/>
    </location>
</feature>
<keyword evidence="1" id="KW-0269">Exonuclease</keyword>
<comment type="subunit">
    <text evidence="1">Heterodimer of SbcC and SbcD.</text>
</comment>
<gene>
    <name evidence="1" type="primary">sbcD</name>
    <name evidence="3" type="ORF">ROSEINA2194_01519</name>
</gene>
<dbReference type="SUPFAM" id="SSF56300">
    <property type="entry name" value="Metallo-dependent phosphatases"/>
    <property type="match status" value="1"/>
</dbReference>
<dbReference type="InterPro" id="IPR004593">
    <property type="entry name" value="SbcD"/>
</dbReference>
<protein>
    <recommendedName>
        <fullName evidence="1">Nuclease SbcCD subunit D</fullName>
    </recommendedName>
</protein>
<reference evidence="3 4" key="2">
    <citation type="submission" date="2009-03" db="EMBL/GenBank/DDBJ databases">
        <title>Draft genome sequence of Roseburia inulinivorans (DSM 16841).</title>
        <authorList>
            <person name="Sudarsanam P."/>
            <person name="Ley R."/>
            <person name="Guruge J."/>
            <person name="Turnbaugh P.J."/>
            <person name="Mahowald M."/>
            <person name="Liep D."/>
            <person name="Gordon J."/>
        </authorList>
    </citation>
    <scope>NUCLEOTIDE SEQUENCE [LARGE SCALE GENOMIC DNA]</scope>
    <source>
        <strain evidence="3 4">DSM 16841</strain>
    </source>
</reference>
<dbReference type="NCBIfam" id="TIGR00619">
    <property type="entry name" value="sbcd"/>
    <property type="match status" value="1"/>
</dbReference>
<dbReference type="EMBL" id="ACFY01000058">
    <property type="protein sequence ID" value="EEG94672.1"/>
    <property type="molecule type" value="Genomic_DNA"/>
</dbReference>
<proteinExistence type="inferred from homology"/>